<evidence type="ECO:0000256" key="7">
    <source>
        <dbReference type="ARBA" id="ARBA00022857"/>
    </source>
</evidence>
<evidence type="ECO:0000256" key="3">
    <source>
        <dbReference type="ARBA" id="ARBA00007588"/>
    </source>
</evidence>
<dbReference type="PANTHER" id="PTHR38663:SF1">
    <property type="entry name" value="L-ORNITHINE N(5)-MONOOXYGENASE"/>
    <property type="match status" value="1"/>
</dbReference>
<dbReference type="InterPro" id="IPR025700">
    <property type="entry name" value="Lys/Orn_oxygenase"/>
</dbReference>
<dbReference type="EC" id="1.14.13.196" evidence="4"/>
<dbReference type="AlphaFoldDB" id="A0A4P9WIL0"/>
<evidence type="ECO:0000256" key="1">
    <source>
        <dbReference type="ARBA" id="ARBA00001974"/>
    </source>
</evidence>
<gene>
    <name evidence="11" type="ORF">BDK51DRAFT_16881</name>
</gene>
<keyword evidence="5" id="KW-0285">Flavoprotein</keyword>
<dbReference type="Pfam" id="PF13434">
    <property type="entry name" value="Lys_Orn_oxgnase"/>
    <property type="match status" value="1"/>
</dbReference>
<evidence type="ECO:0000256" key="2">
    <source>
        <dbReference type="ARBA" id="ARBA00004924"/>
    </source>
</evidence>
<keyword evidence="12" id="KW-1185">Reference proteome</keyword>
<comment type="pathway">
    <text evidence="2">Siderophore biosynthesis.</text>
</comment>
<evidence type="ECO:0000313" key="12">
    <source>
        <dbReference type="Proteomes" id="UP000269721"/>
    </source>
</evidence>
<comment type="catalytic activity">
    <reaction evidence="9">
        <text>L-ornithine + NADPH + O2 = N(5)-hydroxy-L-ornithine + NADP(+) + H2O</text>
        <dbReference type="Rhea" id="RHEA:41508"/>
        <dbReference type="ChEBI" id="CHEBI:15377"/>
        <dbReference type="ChEBI" id="CHEBI:15379"/>
        <dbReference type="ChEBI" id="CHEBI:46911"/>
        <dbReference type="ChEBI" id="CHEBI:57783"/>
        <dbReference type="ChEBI" id="CHEBI:58349"/>
        <dbReference type="ChEBI" id="CHEBI:78275"/>
        <dbReference type="EC" id="1.14.13.196"/>
    </reaction>
</comment>
<comment type="catalytic activity">
    <reaction evidence="10">
        <text>L-ornithine + NADH + O2 = N(5)-hydroxy-L-ornithine + NAD(+) + H2O</text>
        <dbReference type="Rhea" id="RHEA:41512"/>
        <dbReference type="ChEBI" id="CHEBI:15377"/>
        <dbReference type="ChEBI" id="CHEBI:15379"/>
        <dbReference type="ChEBI" id="CHEBI:46911"/>
        <dbReference type="ChEBI" id="CHEBI:57540"/>
        <dbReference type="ChEBI" id="CHEBI:57945"/>
        <dbReference type="ChEBI" id="CHEBI:78275"/>
        <dbReference type="EC" id="1.14.13.196"/>
    </reaction>
</comment>
<evidence type="ECO:0000256" key="8">
    <source>
        <dbReference type="ARBA" id="ARBA00023002"/>
    </source>
</evidence>
<organism evidence="11 12">
    <name type="scientific">Blyttiomyces helicus</name>
    <dbReference type="NCBI Taxonomy" id="388810"/>
    <lineage>
        <taxon>Eukaryota</taxon>
        <taxon>Fungi</taxon>
        <taxon>Fungi incertae sedis</taxon>
        <taxon>Chytridiomycota</taxon>
        <taxon>Chytridiomycota incertae sedis</taxon>
        <taxon>Chytridiomycetes</taxon>
        <taxon>Chytridiomycetes incertae sedis</taxon>
        <taxon>Blyttiomyces</taxon>
    </lineage>
</organism>
<dbReference type="GO" id="GO:0016491">
    <property type="term" value="F:oxidoreductase activity"/>
    <property type="evidence" value="ECO:0007669"/>
    <property type="project" value="UniProtKB-KW"/>
</dbReference>
<reference evidence="12" key="1">
    <citation type="journal article" date="2018" name="Nat. Microbiol.">
        <title>Leveraging single-cell genomics to expand the fungal tree of life.</title>
        <authorList>
            <person name="Ahrendt S.R."/>
            <person name="Quandt C.A."/>
            <person name="Ciobanu D."/>
            <person name="Clum A."/>
            <person name="Salamov A."/>
            <person name="Andreopoulos B."/>
            <person name="Cheng J.F."/>
            <person name="Woyke T."/>
            <person name="Pelin A."/>
            <person name="Henrissat B."/>
            <person name="Reynolds N.K."/>
            <person name="Benny G.L."/>
            <person name="Smith M.E."/>
            <person name="James T.Y."/>
            <person name="Grigoriev I.V."/>
        </authorList>
    </citation>
    <scope>NUCLEOTIDE SEQUENCE [LARGE SCALE GENOMIC DNA]</scope>
</reference>
<name>A0A4P9WIL0_9FUNG</name>
<dbReference type="Proteomes" id="UP000269721">
    <property type="component" value="Unassembled WGS sequence"/>
</dbReference>
<dbReference type="SUPFAM" id="SSF51905">
    <property type="entry name" value="FAD/NAD(P)-binding domain"/>
    <property type="match status" value="2"/>
</dbReference>
<evidence type="ECO:0000313" key="11">
    <source>
        <dbReference type="EMBL" id="RKO91278.1"/>
    </source>
</evidence>
<evidence type="ECO:0000256" key="6">
    <source>
        <dbReference type="ARBA" id="ARBA00022827"/>
    </source>
</evidence>
<protein>
    <recommendedName>
        <fullName evidence="4">L-ornithine N(5)-monooxygenase [NAD(P)H]</fullName>
        <ecNumber evidence="4">1.14.13.196</ecNumber>
    </recommendedName>
</protein>
<sequence length="550" mass="60872">MQSPQPTHHDVIIIGGGPQALAVASRLREQTPGALYTDTEHERLLWHVRHKKRAPNVQNIDPLAVHSESYPCAATPRELSILVLDKGAGKWMHQWRRGFEALEISHLRSPMFFHPDPSDPDALKAFALREGREKELVEIEGVVSRMVSKHEQKKKRYVKRKPLGSNVNERDRCQYFTPSSTLFCDFCDEVIDRYNLANIIQQGDVRDIQHTVHPATSESIFHVSLSDGRASTSRYVVLALGAATIPNIPRPPIGEERCAMCHSSEVIARGFVVCPALQEKINRGEETCVALVGGGLTSAQIADVLLRKGVSHVYLICRGHLKVKHFDFPLTWLGKYKNLHHADFWSQQDPAARVAMIREARNGGSITPAYHAILQSHRAAKRLTIKPHTTVADQTWCSASRNWNIHLAPATGPAKTICCDHVYWATGSTVSIGDLPFLANFRAAHPIELCCGFPCITRDLQWRPDVPLFVVGGYAALEIGPAAFNLLGSRSGAERIVRRMGEMMEGGCDSCGVEETTLGAEGEDDGEWDGLEELRGGAGNWFEALGEIDA</sequence>
<proteinExistence type="inferred from homology"/>
<dbReference type="EMBL" id="KZ995142">
    <property type="protein sequence ID" value="RKO91278.1"/>
    <property type="molecule type" value="Genomic_DNA"/>
</dbReference>
<dbReference type="OrthoDB" id="76038at2759"/>
<evidence type="ECO:0000256" key="4">
    <source>
        <dbReference type="ARBA" id="ARBA00012881"/>
    </source>
</evidence>
<accession>A0A4P9WIL0</accession>
<comment type="similarity">
    <text evidence="3">Belongs to the lysine N(6)-hydroxylase/L-ornithine N(5)-oxygenase family.</text>
</comment>
<comment type="cofactor">
    <cofactor evidence="1">
        <name>FAD</name>
        <dbReference type="ChEBI" id="CHEBI:57692"/>
    </cofactor>
</comment>
<dbReference type="Gene3D" id="3.50.50.60">
    <property type="entry name" value="FAD/NAD(P)-binding domain"/>
    <property type="match status" value="1"/>
</dbReference>
<evidence type="ECO:0000256" key="5">
    <source>
        <dbReference type="ARBA" id="ARBA00022630"/>
    </source>
</evidence>
<dbReference type="PANTHER" id="PTHR38663">
    <property type="match status" value="1"/>
</dbReference>
<evidence type="ECO:0000256" key="10">
    <source>
        <dbReference type="ARBA" id="ARBA00049248"/>
    </source>
</evidence>
<evidence type="ECO:0000256" key="9">
    <source>
        <dbReference type="ARBA" id="ARBA00047598"/>
    </source>
</evidence>
<keyword evidence="8" id="KW-0560">Oxidoreductase</keyword>
<dbReference type="InterPro" id="IPR036188">
    <property type="entry name" value="FAD/NAD-bd_sf"/>
</dbReference>
<keyword evidence="6" id="KW-0274">FAD</keyword>
<keyword evidence="7" id="KW-0521">NADP</keyword>